<gene>
    <name evidence="2" type="ORF">UFOPK4173_01632</name>
    <name evidence="3" type="ORF">UFOPK4354_01930</name>
</gene>
<feature type="transmembrane region" description="Helical" evidence="1">
    <location>
        <begin position="20"/>
        <end position="40"/>
    </location>
</feature>
<sequence>MTVGTLQKQRVKTSLTTTLLLGTIALCLLGLLVVGVLYVVNPFGAETVDRSGPTVLERIRKLEEFTAAEGTFTQDVDLETDAKYLPGFLKGERVTALVTGTVRATVNFAELDEGAIQVDESTNTIRLTLPEPALSDADIDESSARIVSRNRGIVDRFDDFFSANPTDDAPLYQAAEKKVEAAAKTSDLVEQGRQNTEDWLTTFLQAAGFENVEITWKKSPA</sequence>
<accession>A0A6J7SDF0</accession>
<proteinExistence type="predicted"/>
<organism evidence="2">
    <name type="scientific">freshwater metagenome</name>
    <dbReference type="NCBI Taxonomy" id="449393"/>
    <lineage>
        <taxon>unclassified sequences</taxon>
        <taxon>metagenomes</taxon>
        <taxon>ecological metagenomes</taxon>
    </lineage>
</organism>
<dbReference type="EMBL" id="CAFBQW010000307">
    <property type="protein sequence ID" value="CAB5069273.1"/>
    <property type="molecule type" value="Genomic_DNA"/>
</dbReference>
<dbReference type="EMBL" id="CAFBPW010000234">
    <property type="protein sequence ID" value="CAB5039066.1"/>
    <property type="molecule type" value="Genomic_DNA"/>
</dbReference>
<evidence type="ECO:0000313" key="3">
    <source>
        <dbReference type="EMBL" id="CAB5069273.1"/>
    </source>
</evidence>
<evidence type="ECO:0000256" key="1">
    <source>
        <dbReference type="SAM" id="Phobius"/>
    </source>
</evidence>
<protein>
    <submittedName>
        <fullName evidence="2">Unannotated protein</fullName>
    </submittedName>
</protein>
<evidence type="ECO:0000313" key="2">
    <source>
        <dbReference type="EMBL" id="CAB5039066.1"/>
    </source>
</evidence>
<dbReference type="AlphaFoldDB" id="A0A6J7SDF0"/>
<keyword evidence="1" id="KW-1133">Transmembrane helix</keyword>
<name>A0A6J7SDF0_9ZZZZ</name>
<dbReference type="Pfam" id="PF14014">
    <property type="entry name" value="DUF4230"/>
    <property type="match status" value="1"/>
</dbReference>
<keyword evidence="1" id="KW-0472">Membrane</keyword>
<dbReference type="InterPro" id="IPR025324">
    <property type="entry name" value="DUF4230"/>
</dbReference>
<keyword evidence="1" id="KW-0812">Transmembrane</keyword>
<reference evidence="2" key="1">
    <citation type="submission" date="2020-05" db="EMBL/GenBank/DDBJ databases">
        <authorList>
            <person name="Chiriac C."/>
            <person name="Salcher M."/>
            <person name="Ghai R."/>
            <person name="Kavagutti S V."/>
        </authorList>
    </citation>
    <scope>NUCLEOTIDE SEQUENCE</scope>
</reference>